<feature type="domain" description="PLD phosphodiesterase" evidence="1">
    <location>
        <begin position="405"/>
        <end position="432"/>
    </location>
</feature>
<keyword evidence="3" id="KW-1185">Reference proteome</keyword>
<protein>
    <recommendedName>
        <fullName evidence="1">PLD phosphodiesterase domain-containing protein</fullName>
    </recommendedName>
</protein>
<dbReference type="AlphaFoldDB" id="U3A0N8"/>
<proteinExistence type="predicted"/>
<dbReference type="CDD" id="cd09113">
    <property type="entry name" value="PLDc_ymdC_like_2"/>
    <property type="match status" value="1"/>
</dbReference>
<organism evidence="2 3">
    <name type="scientific">Vibrio proteolyticus NBRC 13287</name>
    <dbReference type="NCBI Taxonomy" id="1219065"/>
    <lineage>
        <taxon>Bacteria</taxon>
        <taxon>Pseudomonadati</taxon>
        <taxon>Pseudomonadota</taxon>
        <taxon>Gammaproteobacteria</taxon>
        <taxon>Vibrionales</taxon>
        <taxon>Vibrionaceae</taxon>
        <taxon>Vibrio</taxon>
    </lineage>
</organism>
<evidence type="ECO:0000313" key="2">
    <source>
        <dbReference type="EMBL" id="GAD66897.1"/>
    </source>
</evidence>
<gene>
    <name evidence="2" type="ORF">VPR01S_05_01920</name>
</gene>
<dbReference type="Gene3D" id="3.30.870.10">
    <property type="entry name" value="Endonuclease Chain A"/>
    <property type="match status" value="2"/>
</dbReference>
<reference evidence="2 3" key="1">
    <citation type="submission" date="2013-09" db="EMBL/GenBank/DDBJ databases">
        <title>Whole genome shotgun sequence of Vibrio proteolyticus NBRC 13287.</title>
        <authorList>
            <person name="Isaki S."/>
            <person name="Hosoyama A."/>
            <person name="Numata M."/>
            <person name="Hashimoto M."/>
            <person name="Hosoyama Y."/>
            <person name="Tsuchikane K."/>
            <person name="Noguchi M."/>
            <person name="Hirakata S."/>
            <person name="Ichikawa N."/>
            <person name="Ohji S."/>
            <person name="Yamazoe A."/>
            <person name="Fujita N."/>
        </authorList>
    </citation>
    <scope>NUCLEOTIDE SEQUENCE [LARGE SCALE GENOMIC DNA]</scope>
    <source>
        <strain evidence="2 3">NBRC 13287</strain>
    </source>
</reference>
<dbReference type="InterPro" id="IPR001736">
    <property type="entry name" value="PLipase_D/transphosphatidylase"/>
</dbReference>
<evidence type="ECO:0000313" key="3">
    <source>
        <dbReference type="Proteomes" id="UP000016570"/>
    </source>
</evidence>
<dbReference type="Proteomes" id="UP000016570">
    <property type="component" value="Unassembled WGS sequence"/>
</dbReference>
<dbReference type="STRING" id="1219065.VPR01S_05_01920"/>
<dbReference type="SUPFAM" id="SSF56024">
    <property type="entry name" value="Phospholipase D/nuclease"/>
    <property type="match status" value="2"/>
</dbReference>
<dbReference type="EMBL" id="BATJ01000005">
    <property type="protein sequence ID" value="GAD66897.1"/>
    <property type="molecule type" value="Genomic_DNA"/>
</dbReference>
<evidence type="ECO:0000259" key="1">
    <source>
        <dbReference type="PROSITE" id="PS50035"/>
    </source>
</evidence>
<accession>U3A0N8</accession>
<dbReference type="InterPro" id="IPR025202">
    <property type="entry name" value="PLD-like_dom"/>
</dbReference>
<feature type="domain" description="PLD phosphodiesterase" evidence="1">
    <location>
        <begin position="171"/>
        <end position="198"/>
    </location>
</feature>
<dbReference type="PROSITE" id="PS50035">
    <property type="entry name" value="PLD"/>
    <property type="match status" value="2"/>
</dbReference>
<dbReference type="GO" id="GO:0030572">
    <property type="term" value="F:phosphatidyltransferase activity"/>
    <property type="evidence" value="ECO:0007669"/>
    <property type="project" value="UniProtKB-ARBA"/>
</dbReference>
<dbReference type="Pfam" id="PF13091">
    <property type="entry name" value="PLDc_2"/>
    <property type="match status" value="2"/>
</dbReference>
<dbReference type="PANTHER" id="PTHR21248">
    <property type="entry name" value="CARDIOLIPIN SYNTHASE"/>
    <property type="match status" value="1"/>
</dbReference>
<dbReference type="SMART" id="SM00155">
    <property type="entry name" value="PLDc"/>
    <property type="match status" value="2"/>
</dbReference>
<dbReference type="CDD" id="cd09111">
    <property type="entry name" value="PLDc_ymdC_like_1"/>
    <property type="match status" value="1"/>
</dbReference>
<dbReference type="eggNOG" id="COG1502">
    <property type="taxonomic scope" value="Bacteria"/>
</dbReference>
<comment type="caution">
    <text evidence="2">The sequence shown here is derived from an EMBL/GenBank/DDBJ whole genome shotgun (WGS) entry which is preliminary data.</text>
</comment>
<name>U3A0N8_VIBPR</name>
<dbReference type="GO" id="GO:0032049">
    <property type="term" value="P:cardiolipin biosynthetic process"/>
    <property type="evidence" value="ECO:0007669"/>
    <property type="project" value="UniProtKB-ARBA"/>
</dbReference>
<dbReference type="PANTHER" id="PTHR21248:SF12">
    <property type="entry name" value="CARDIOLIPIN SYNTHASE C"/>
    <property type="match status" value="1"/>
</dbReference>
<sequence>MFEVRWRCLYTLFFSTCLFVLNGCSSVTLPDDAQKKLSYHFGYQQDSRLDHYFKPTEHGHDLTRESGFLPLNKGHDALLTRLALIETAQKSLDLQYYIYRNDETSQLLTWRLYKAAERGVRVRLLLDDMQARSDKAMAYLNAHPNIEIRLFNPHKNRHSRGLSFLGDFDRLNQRMHNKSLTADNVASIVGGRNIGNEYFSYLSDVEFGDFDVLLHGNTVEQIADQFDLYWNSDYAIPMEWIYPDARPYTPAEVQQWLDKTKIADKFSHGIYDFTRLPLYHQLRQGHLPLHWGPAQLLYDVPSKLEGQDSQLVLQLKSLLANVEHSLILISPYFVPTESGTQQLIRAVQSGKNIIIVTNSLASNDVFAVHGWYAKYREQLVKGGVQLWETKSTSKQNNRWSMTGSSRSSLHAKVMLMDNQKLFVGSMNWDPRSALLNTEMAVVLTQPEYVSQQSEQFIQSLPEVAYQVLWQDGDIVWRDAATETLYTSEPDASLWRRIGAWFSGILPIEDQL</sequence>